<dbReference type="InterPro" id="IPR013766">
    <property type="entry name" value="Thioredoxin_domain"/>
</dbReference>
<dbReference type="InterPro" id="IPR000866">
    <property type="entry name" value="AhpC/TSA"/>
</dbReference>
<name>A0A2R8BSY2_9RHOB</name>
<dbReference type="InterPro" id="IPR050217">
    <property type="entry name" value="Peroxiredoxin"/>
</dbReference>
<evidence type="ECO:0000256" key="9">
    <source>
        <dbReference type="ARBA" id="ARBA00047572"/>
    </source>
</evidence>
<evidence type="ECO:0000256" key="6">
    <source>
        <dbReference type="ARBA" id="ARBA00023002"/>
    </source>
</evidence>
<dbReference type="EC" id="1.11.1.26" evidence="2"/>
<evidence type="ECO:0000256" key="7">
    <source>
        <dbReference type="ARBA" id="ARBA00023284"/>
    </source>
</evidence>
<reference evidence="13" key="1">
    <citation type="submission" date="2018-03" db="EMBL/GenBank/DDBJ databases">
        <authorList>
            <person name="Rodrigo-Torres L."/>
            <person name="Arahal R. D."/>
            <person name="Lucena T."/>
        </authorList>
    </citation>
    <scope>NUCLEOTIDE SEQUENCE [LARGE SCALE GENOMIC DNA]</scope>
    <source>
        <strain evidence="13">CECT 8504</strain>
    </source>
</reference>
<keyword evidence="7" id="KW-0676">Redox-active center</keyword>
<keyword evidence="5" id="KW-0049">Antioxidant</keyword>
<dbReference type="Pfam" id="PF00578">
    <property type="entry name" value="AhpC-TSA"/>
    <property type="match status" value="1"/>
</dbReference>
<evidence type="ECO:0000256" key="8">
    <source>
        <dbReference type="ARBA" id="ARBA00032077"/>
    </source>
</evidence>
<keyword evidence="6 12" id="KW-0560">Oxidoreductase</keyword>
<dbReference type="PANTHER" id="PTHR10681">
    <property type="entry name" value="THIOREDOXIN PEROXIDASE"/>
    <property type="match status" value="1"/>
</dbReference>
<evidence type="ECO:0000256" key="3">
    <source>
        <dbReference type="ARBA" id="ARBA00017462"/>
    </source>
</evidence>
<feature type="domain" description="Thioredoxin" evidence="11">
    <location>
        <begin position="30"/>
        <end position="186"/>
    </location>
</feature>
<evidence type="ECO:0000256" key="4">
    <source>
        <dbReference type="ARBA" id="ARBA00022559"/>
    </source>
</evidence>
<keyword evidence="4 12" id="KW-0575">Peroxidase</keyword>
<feature type="region of interest" description="Disordered" evidence="10">
    <location>
        <begin position="1"/>
        <end position="24"/>
    </location>
</feature>
<evidence type="ECO:0000313" key="12">
    <source>
        <dbReference type="EMBL" id="SPJ23238.1"/>
    </source>
</evidence>
<comment type="catalytic activity">
    <reaction evidence="9">
        <text>a hydroperoxide + NADH + H(+) = an alcohol + NAD(+) + H2O</text>
        <dbReference type="Rhea" id="RHEA:62628"/>
        <dbReference type="ChEBI" id="CHEBI:15377"/>
        <dbReference type="ChEBI" id="CHEBI:15378"/>
        <dbReference type="ChEBI" id="CHEBI:30879"/>
        <dbReference type="ChEBI" id="CHEBI:35924"/>
        <dbReference type="ChEBI" id="CHEBI:57540"/>
        <dbReference type="ChEBI" id="CHEBI:57945"/>
        <dbReference type="EC" id="1.11.1.26"/>
    </reaction>
</comment>
<dbReference type="GO" id="GO:0033554">
    <property type="term" value="P:cellular response to stress"/>
    <property type="evidence" value="ECO:0007669"/>
    <property type="project" value="TreeGrafter"/>
</dbReference>
<dbReference type="GO" id="GO:0042744">
    <property type="term" value="P:hydrogen peroxide catabolic process"/>
    <property type="evidence" value="ECO:0007669"/>
    <property type="project" value="TreeGrafter"/>
</dbReference>
<dbReference type="GO" id="GO:0045454">
    <property type="term" value="P:cell redox homeostasis"/>
    <property type="evidence" value="ECO:0007669"/>
    <property type="project" value="TreeGrafter"/>
</dbReference>
<evidence type="ECO:0000256" key="5">
    <source>
        <dbReference type="ARBA" id="ARBA00022862"/>
    </source>
</evidence>
<dbReference type="EMBL" id="ONZF01000002">
    <property type="protein sequence ID" value="SPJ23238.1"/>
    <property type="molecule type" value="Genomic_DNA"/>
</dbReference>
<evidence type="ECO:0000256" key="2">
    <source>
        <dbReference type="ARBA" id="ARBA00013021"/>
    </source>
</evidence>
<dbReference type="Proteomes" id="UP000244912">
    <property type="component" value="Unassembled WGS sequence"/>
</dbReference>
<evidence type="ECO:0000256" key="1">
    <source>
        <dbReference type="ARBA" id="ARBA00011654"/>
    </source>
</evidence>
<keyword evidence="13" id="KW-1185">Reference proteome</keyword>
<evidence type="ECO:0000256" key="10">
    <source>
        <dbReference type="SAM" id="MobiDB-lite"/>
    </source>
</evidence>
<dbReference type="InterPro" id="IPR036249">
    <property type="entry name" value="Thioredoxin-like_sf"/>
</dbReference>
<organism evidence="12 13">
    <name type="scientific">Palleronia abyssalis</name>
    <dbReference type="NCBI Taxonomy" id="1501240"/>
    <lineage>
        <taxon>Bacteria</taxon>
        <taxon>Pseudomonadati</taxon>
        <taxon>Pseudomonadota</taxon>
        <taxon>Alphaproteobacteria</taxon>
        <taxon>Rhodobacterales</taxon>
        <taxon>Roseobacteraceae</taxon>
        <taxon>Palleronia</taxon>
    </lineage>
</organism>
<dbReference type="AlphaFoldDB" id="A0A2R8BSY2"/>
<proteinExistence type="predicted"/>
<dbReference type="GO" id="GO:0008379">
    <property type="term" value="F:thioredoxin peroxidase activity"/>
    <property type="evidence" value="ECO:0007669"/>
    <property type="project" value="TreeGrafter"/>
</dbReference>
<sequence length="189" mass="21417">MKMSKFFEDPSANRVDIQTPGPTAEGAWIPRIGETFPDLWADSTHGELELHRWASGHYTVFFVHPSAYTPTSEIDVIDMARHQTEFDIRGCRVLGMTQSDPLTERMWIEEISAKHEVEVNFPIISDEDERIAQALGMNQHSAHSDVPICKTFIISPDLRISSIMEFPVVVPRSAMELVRIVDALQAARR</sequence>
<dbReference type="Gene3D" id="3.40.30.10">
    <property type="entry name" value="Glutaredoxin"/>
    <property type="match status" value="1"/>
</dbReference>
<dbReference type="PANTHER" id="PTHR10681:SF121">
    <property type="entry name" value="ALKYL HYDROPEROXIDE REDUCTASE C"/>
    <property type="match status" value="1"/>
</dbReference>
<dbReference type="GO" id="GO:0005829">
    <property type="term" value="C:cytosol"/>
    <property type="evidence" value="ECO:0007669"/>
    <property type="project" value="TreeGrafter"/>
</dbReference>
<gene>
    <name evidence="12" type="ORF">PAA8504_01045</name>
</gene>
<dbReference type="PIRSF" id="PIRSF000239">
    <property type="entry name" value="AHPC"/>
    <property type="match status" value="1"/>
</dbReference>
<dbReference type="GO" id="GO:0102039">
    <property type="term" value="F:NADH-dependent peroxiredoxin activity"/>
    <property type="evidence" value="ECO:0007669"/>
    <property type="project" value="UniProtKB-EC"/>
</dbReference>
<dbReference type="PROSITE" id="PS51352">
    <property type="entry name" value="THIOREDOXIN_2"/>
    <property type="match status" value="1"/>
</dbReference>
<dbReference type="InterPro" id="IPR024706">
    <property type="entry name" value="Peroxiredoxin_AhpC-typ"/>
</dbReference>
<dbReference type="GO" id="GO:0006979">
    <property type="term" value="P:response to oxidative stress"/>
    <property type="evidence" value="ECO:0007669"/>
    <property type="project" value="TreeGrafter"/>
</dbReference>
<comment type="subunit">
    <text evidence="1">Homodimer; disulfide-linked, upon oxidation. 5 homodimers assemble to form a ring-like decamer.</text>
</comment>
<accession>A0A2R8BSY2</accession>
<evidence type="ECO:0000259" key="11">
    <source>
        <dbReference type="PROSITE" id="PS51352"/>
    </source>
</evidence>
<dbReference type="OrthoDB" id="9812811at2"/>
<dbReference type="SUPFAM" id="SSF52833">
    <property type="entry name" value="Thioredoxin-like"/>
    <property type="match status" value="1"/>
</dbReference>
<protein>
    <recommendedName>
        <fullName evidence="3">Alkyl hydroperoxide reductase C</fullName>
        <ecNumber evidence="2">1.11.1.26</ecNumber>
    </recommendedName>
    <alternativeName>
        <fullName evidence="8">Peroxiredoxin</fullName>
    </alternativeName>
</protein>
<evidence type="ECO:0000313" key="13">
    <source>
        <dbReference type="Proteomes" id="UP000244912"/>
    </source>
</evidence>